<feature type="transmembrane region" description="Helical" evidence="1">
    <location>
        <begin position="36"/>
        <end position="54"/>
    </location>
</feature>
<sequence>MELYCPRLPKVITLTQGVAGTVAIISFLQGFFGGSLAVFLVSQVCLLLAGLLAVDRRYLVCMLFDLSAMVLLFVRYAQVFCSL</sequence>
<reference evidence="2" key="1">
    <citation type="submission" date="2019-11" db="EMBL/GenBank/DDBJ databases">
        <authorList>
            <person name="Feng L."/>
        </authorList>
    </citation>
    <scope>NUCLEOTIDE SEQUENCE</scope>
    <source>
        <strain evidence="2">AundefinedLFYP135</strain>
    </source>
</reference>
<gene>
    <name evidence="2" type="ORF">AULFYP135_01410</name>
</gene>
<proteinExistence type="predicted"/>
<keyword evidence="1" id="KW-1133">Transmembrane helix</keyword>
<evidence type="ECO:0000256" key="1">
    <source>
        <dbReference type="SAM" id="Phobius"/>
    </source>
</evidence>
<feature type="transmembrane region" description="Helical" evidence="1">
    <location>
        <begin position="59"/>
        <end position="77"/>
    </location>
</feature>
<keyword evidence="1" id="KW-0812">Transmembrane</keyword>
<dbReference type="AlphaFoldDB" id="A0A6N2TI54"/>
<organism evidence="2">
    <name type="scientific">uncultured Anaerotruncus sp</name>
    <dbReference type="NCBI Taxonomy" id="905011"/>
    <lineage>
        <taxon>Bacteria</taxon>
        <taxon>Bacillati</taxon>
        <taxon>Bacillota</taxon>
        <taxon>Clostridia</taxon>
        <taxon>Eubacteriales</taxon>
        <taxon>Oscillospiraceae</taxon>
        <taxon>Anaerotruncus</taxon>
        <taxon>environmental samples</taxon>
    </lineage>
</organism>
<protein>
    <submittedName>
        <fullName evidence="2">Uncharacterized protein</fullName>
    </submittedName>
</protein>
<name>A0A6N2TI54_9FIRM</name>
<accession>A0A6N2TI54</accession>
<keyword evidence="1" id="KW-0472">Membrane</keyword>
<evidence type="ECO:0000313" key="2">
    <source>
        <dbReference type="EMBL" id="VYT04352.1"/>
    </source>
</evidence>
<dbReference type="EMBL" id="CACRSL010000003">
    <property type="protein sequence ID" value="VYT04352.1"/>
    <property type="molecule type" value="Genomic_DNA"/>
</dbReference>